<feature type="disulfide bond" evidence="3">
    <location>
        <begin position="338"/>
        <end position="365"/>
    </location>
</feature>
<dbReference type="InterPro" id="IPR013320">
    <property type="entry name" value="ConA-like_dom_sf"/>
</dbReference>
<keyword evidence="5" id="KW-1133">Transmembrane helix</keyword>
<evidence type="ECO:0000259" key="7">
    <source>
        <dbReference type="PROSITE" id="PS50026"/>
    </source>
</evidence>
<feature type="domain" description="Laminin G" evidence="6">
    <location>
        <begin position="176"/>
        <end position="365"/>
    </location>
</feature>
<dbReference type="Pfam" id="PF02210">
    <property type="entry name" value="Laminin_G_2"/>
    <property type="match status" value="1"/>
</dbReference>
<dbReference type="PROSITE" id="PS50025">
    <property type="entry name" value="LAM_G_DOMAIN"/>
    <property type="match status" value="1"/>
</dbReference>
<evidence type="ECO:0000256" key="3">
    <source>
        <dbReference type="PROSITE-ProRule" id="PRU00122"/>
    </source>
</evidence>
<feature type="compositionally biased region" description="Polar residues" evidence="4">
    <location>
        <begin position="661"/>
        <end position="674"/>
    </location>
</feature>
<sequence length="703" mass="81552">RRCEQLAYHLDLSEIQTFELNTSVQWSEQISDISFRLQALHDENDFLQIRPCSLSLKCDSISFSIHNGLLNVYFYLINLTIEYPFILDKQWHSVHLQRIDTNFLVHIDHHIIKQSVNIINLNLSSLSTIWLIFYGNKQIRIEDLRLYDQPMYSDFFLNNQRTQIKLKHRPWKPLNTVSFEHHQNSFIEIQLQDILCQDCQLDTFYFEFRTREQNGILVFANIQTNNPKLSTHLSDKQLNKTDQYLLMKLVHGQLHLTIVGTSMSKTIDENYEIQTKIHLDNDRWHQIFFHRASDHHLELIIDSNEYYLLSSIYFLDKIYIGHPPNIHFANPISTIQACFASLTLNSRSINLREYIKPNSPIRNDCFLDSQCPLRQCKNTGTCLDRIQCNCQHTSFEGQFCTNLKIGYSFDDFTSGLIFDQPFNQEKPFSTYKLTFGIMTTIKKAEIIRINDQIGQLYGLESDVYSIFDLISPTFQRISFTPVRNKSLSSISFLSSIIHPSAVAQNRAIQPSCSYQSSDDICIITSDTNSISLLYPNITVQSLVPIRISSESGGTSLSKHFSNSTLSHNQLNFHASNSTNNNPISSSMIFVRTPSTNGFIEKFHWKNIWFIVGCALIGSLFCIILSTCACMKYRRKDVGVYELEETQRFRPLIIELSPSPGDRNQGQSNSTTNMFKNPHTKAHKRRKRKGSLLLRPDEQREFYI</sequence>
<keyword evidence="2" id="KW-0245">EGF-like domain</keyword>
<name>A0A8S2LCJ7_9BILA</name>
<dbReference type="InterPro" id="IPR001791">
    <property type="entry name" value="Laminin_G"/>
</dbReference>
<organism evidence="8 9">
    <name type="scientific">Rotaria magnacalcarata</name>
    <dbReference type="NCBI Taxonomy" id="392030"/>
    <lineage>
        <taxon>Eukaryota</taxon>
        <taxon>Metazoa</taxon>
        <taxon>Spiralia</taxon>
        <taxon>Gnathifera</taxon>
        <taxon>Rotifera</taxon>
        <taxon>Eurotatoria</taxon>
        <taxon>Bdelloidea</taxon>
        <taxon>Philodinida</taxon>
        <taxon>Philodinidae</taxon>
        <taxon>Rotaria</taxon>
    </lineage>
</organism>
<dbReference type="InterPro" id="IPR050372">
    <property type="entry name" value="Neurexin-related_CASP"/>
</dbReference>
<evidence type="ECO:0000313" key="8">
    <source>
        <dbReference type="EMBL" id="CAF3899010.1"/>
    </source>
</evidence>
<evidence type="ECO:0000313" key="9">
    <source>
        <dbReference type="Proteomes" id="UP000676336"/>
    </source>
</evidence>
<dbReference type="SMART" id="SM00282">
    <property type="entry name" value="LamG"/>
    <property type="match status" value="2"/>
</dbReference>
<gene>
    <name evidence="8" type="ORF">SMN809_LOCUS6535</name>
</gene>
<keyword evidence="1 3" id="KW-1015">Disulfide bond</keyword>
<dbReference type="PROSITE" id="PS50026">
    <property type="entry name" value="EGF_3"/>
    <property type="match status" value="1"/>
</dbReference>
<dbReference type="CDD" id="cd00110">
    <property type="entry name" value="LamG"/>
    <property type="match status" value="1"/>
</dbReference>
<comment type="caution">
    <text evidence="2">Lacks conserved residue(s) required for the propagation of feature annotation.</text>
</comment>
<dbReference type="EMBL" id="CAJOBI010001778">
    <property type="protein sequence ID" value="CAF3899010.1"/>
    <property type="molecule type" value="Genomic_DNA"/>
</dbReference>
<keyword evidence="5" id="KW-0472">Membrane</keyword>
<feature type="domain" description="EGF-like" evidence="7">
    <location>
        <begin position="367"/>
        <end position="401"/>
    </location>
</feature>
<comment type="caution">
    <text evidence="8">The sequence shown here is derived from an EMBL/GenBank/DDBJ whole genome shotgun (WGS) entry which is preliminary data.</text>
</comment>
<reference evidence="8" key="1">
    <citation type="submission" date="2021-02" db="EMBL/GenBank/DDBJ databases">
        <authorList>
            <person name="Nowell W R."/>
        </authorList>
    </citation>
    <scope>NUCLEOTIDE SEQUENCE</scope>
</reference>
<dbReference type="PANTHER" id="PTHR15036:SF89">
    <property type="entry name" value="NEUREXIN 1, ISOFORM F"/>
    <property type="match status" value="1"/>
</dbReference>
<dbReference type="SUPFAM" id="SSF49899">
    <property type="entry name" value="Concanavalin A-like lectins/glucanases"/>
    <property type="match status" value="1"/>
</dbReference>
<evidence type="ECO:0000256" key="1">
    <source>
        <dbReference type="ARBA" id="ARBA00023157"/>
    </source>
</evidence>
<dbReference type="Proteomes" id="UP000676336">
    <property type="component" value="Unassembled WGS sequence"/>
</dbReference>
<protein>
    <submittedName>
        <fullName evidence="8">Uncharacterized protein</fullName>
    </submittedName>
</protein>
<dbReference type="AlphaFoldDB" id="A0A8S2LCJ7"/>
<dbReference type="InterPro" id="IPR000742">
    <property type="entry name" value="EGF"/>
</dbReference>
<feature type="region of interest" description="Disordered" evidence="4">
    <location>
        <begin position="654"/>
        <end position="689"/>
    </location>
</feature>
<dbReference type="Gene3D" id="2.60.120.200">
    <property type="match status" value="1"/>
</dbReference>
<accession>A0A8S2LCJ7</accession>
<feature type="non-terminal residue" evidence="8">
    <location>
        <position position="703"/>
    </location>
</feature>
<feature type="compositionally biased region" description="Basic residues" evidence="4">
    <location>
        <begin position="677"/>
        <end position="689"/>
    </location>
</feature>
<evidence type="ECO:0000256" key="2">
    <source>
        <dbReference type="PROSITE-ProRule" id="PRU00076"/>
    </source>
</evidence>
<keyword evidence="5" id="KW-0812">Transmembrane</keyword>
<feature type="transmembrane region" description="Helical" evidence="5">
    <location>
        <begin position="607"/>
        <end position="630"/>
    </location>
</feature>
<proteinExistence type="predicted"/>
<evidence type="ECO:0000256" key="5">
    <source>
        <dbReference type="SAM" id="Phobius"/>
    </source>
</evidence>
<evidence type="ECO:0000256" key="4">
    <source>
        <dbReference type="SAM" id="MobiDB-lite"/>
    </source>
</evidence>
<dbReference type="PANTHER" id="PTHR15036">
    <property type="entry name" value="PIKACHURIN-LIKE PROTEIN"/>
    <property type="match status" value="1"/>
</dbReference>
<evidence type="ECO:0000259" key="6">
    <source>
        <dbReference type="PROSITE" id="PS50025"/>
    </source>
</evidence>